<feature type="transmembrane region" description="Helical" evidence="1">
    <location>
        <begin position="252"/>
        <end position="268"/>
    </location>
</feature>
<dbReference type="VEuPathDB" id="CryptoDB:CMU_020950"/>
<keyword evidence="1" id="KW-0812">Transmembrane</keyword>
<keyword evidence="3" id="KW-1185">Reference proteome</keyword>
<evidence type="ECO:0000313" key="3">
    <source>
        <dbReference type="Proteomes" id="UP000001460"/>
    </source>
</evidence>
<dbReference type="EMBL" id="DS989739">
    <property type="protein sequence ID" value="EEA08332.1"/>
    <property type="molecule type" value="Genomic_DNA"/>
</dbReference>
<dbReference type="Proteomes" id="UP000001460">
    <property type="component" value="Unassembled WGS sequence"/>
</dbReference>
<dbReference type="AlphaFoldDB" id="B6AJE1"/>
<sequence>MDLNTYLLDIFNINKCEILSNIQNNSNLTINRITEDIYNKINNVRTSEEINIKNNNSSNRIIQIVEVNNIQSGNNKLDNLSKIEYVINKLNNSNYKIENIDKKLGDDNMEFENILIESNIKDQNIELYTNKLKDNKKINDIKQLENKTRDIQIALDEVGNLKKLEILSDNEDPIKLSILPIYVTSSIYYSLYKLLQQFNKYKLYQIYIYLLYKKIFNLDIYKLLQSYIISDYQYIYILLNIYNKLYMKISKWIYSIYYLLLNLPIIVSNPSSNSISGIKIWMLSLFITFFIFITKYIFINNKKTIKTCPWECTEKKLRNLRNILEKNFLQNEQKLIYGKDSYSVCEYINNENLLENSNIGDTNLEDIIIRLNECTQIFIHLANGISHRTQTLNLNI</sequence>
<organism evidence="2 3">
    <name type="scientific">Cryptosporidium muris (strain RN66)</name>
    <dbReference type="NCBI Taxonomy" id="441375"/>
    <lineage>
        <taxon>Eukaryota</taxon>
        <taxon>Sar</taxon>
        <taxon>Alveolata</taxon>
        <taxon>Apicomplexa</taxon>
        <taxon>Conoidasida</taxon>
        <taxon>Coccidia</taxon>
        <taxon>Eucoccidiorida</taxon>
        <taxon>Eimeriorina</taxon>
        <taxon>Cryptosporidiidae</taxon>
        <taxon>Cryptosporidium</taxon>
    </lineage>
</organism>
<keyword evidence="1" id="KW-0472">Membrane</keyword>
<proteinExistence type="predicted"/>
<feature type="transmembrane region" description="Helical" evidence="1">
    <location>
        <begin position="280"/>
        <end position="298"/>
    </location>
</feature>
<protein>
    <submittedName>
        <fullName evidence="2">Uncharacterized protein</fullName>
    </submittedName>
</protein>
<keyword evidence="1" id="KW-1133">Transmembrane helix</keyword>
<gene>
    <name evidence="2" type="ORF">CMU_020950</name>
</gene>
<dbReference type="RefSeq" id="XP_002142681.1">
    <property type="nucleotide sequence ID" value="XM_002142645.1"/>
</dbReference>
<evidence type="ECO:0000256" key="1">
    <source>
        <dbReference type="SAM" id="Phobius"/>
    </source>
</evidence>
<reference evidence="2" key="1">
    <citation type="submission" date="2008-06" db="EMBL/GenBank/DDBJ databases">
        <authorList>
            <person name="Lorenzi H."/>
            <person name="Inman J."/>
            <person name="Miller J."/>
            <person name="Schobel S."/>
            <person name="Amedeo P."/>
            <person name="Caler E.V."/>
            <person name="da Silva J."/>
        </authorList>
    </citation>
    <scope>NUCLEOTIDE SEQUENCE [LARGE SCALE GENOMIC DNA]</scope>
    <source>
        <strain evidence="2">RN66</strain>
    </source>
</reference>
<name>B6AJE1_CRYMR</name>
<evidence type="ECO:0000313" key="2">
    <source>
        <dbReference type="EMBL" id="EEA08332.1"/>
    </source>
</evidence>
<accession>B6AJE1</accession>
<dbReference type="GeneID" id="6997870"/>